<gene>
    <name evidence="2" type="ORF">BaRGS_00037692</name>
</gene>
<evidence type="ECO:0000256" key="1">
    <source>
        <dbReference type="SAM" id="MobiDB-lite"/>
    </source>
</evidence>
<organism evidence="2 3">
    <name type="scientific">Batillaria attramentaria</name>
    <dbReference type="NCBI Taxonomy" id="370345"/>
    <lineage>
        <taxon>Eukaryota</taxon>
        <taxon>Metazoa</taxon>
        <taxon>Spiralia</taxon>
        <taxon>Lophotrochozoa</taxon>
        <taxon>Mollusca</taxon>
        <taxon>Gastropoda</taxon>
        <taxon>Caenogastropoda</taxon>
        <taxon>Sorbeoconcha</taxon>
        <taxon>Cerithioidea</taxon>
        <taxon>Batillariidae</taxon>
        <taxon>Batillaria</taxon>
    </lineage>
</organism>
<feature type="compositionally biased region" description="Basic residues" evidence="1">
    <location>
        <begin position="36"/>
        <end position="52"/>
    </location>
</feature>
<reference evidence="2 3" key="1">
    <citation type="journal article" date="2023" name="Sci. Data">
        <title>Genome assembly of the Korean intertidal mud-creeper Batillaria attramentaria.</title>
        <authorList>
            <person name="Patra A.K."/>
            <person name="Ho P.T."/>
            <person name="Jun S."/>
            <person name="Lee S.J."/>
            <person name="Kim Y."/>
            <person name="Won Y.J."/>
        </authorList>
    </citation>
    <scope>NUCLEOTIDE SEQUENCE [LARGE SCALE GENOMIC DNA]</scope>
    <source>
        <strain evidence="2">Wonlab-2016</strain>
    </source>
</reference>
<evidence type="ECO:0008006" key="4">
    <source>
        <dbReference type="Google" id="ProtNLM"/>
    </source>
</evidence>
<dbReference type="Proteomes" id="UP001519460">
    <property type="component" value="Unassembled WGS sequence"/>
</dbReference>
<feature type="non-terminal residue" evidence="2">
    <location>
        <position position="1"/>
    </location>
</feature>
<dbReference type="AlphaFoldDB" id="A0ABD0J822"/>
<evidence type="ECO:0000313" key="2">
    <source>
        <dbReference type="EMBL" id="KAK7465113.1"/>
    </source>
</evidence>
<accession>A0ABD0J822</accession>
<sequence length="581" mass="66099">HSERLQKCQKARIRKDHHSRVCRCVNELYSMDWKSSSRRNRGAGHQPTRHGRQNGAHINDRRGNSPPEVNQDNPTATVKVTCAKEVQPDQLKSFFEKPGIKVKLLNRHETCFKVQLKEADDVPRALAMSGEDLCNEAVRIDVAEPSQVHSPLKQTVCAECKIVFPTSFLQTQIYLVFPTNMGDWIQKRGSQAKELNKSIFFKSVNALLNCGGGAIFIHAETRILHFFDDQVDDTLMKMVPDDSVFEENFEQKVLDQNHVVFRVKPGHRPLSTWSFNTKLSLNKGLIDPNHYQMRRLLSKIGTAVDQAPDYTHSSNIRALYPAKRGERMRFQVPQSDTDDDQQKSRILWFHENSSIQAKALADASVTNGTGMLNYLWSGLKQPLPHFITAFSKQDQGGSVFLGIKEEKLIKPAWHAVENMEGLASVFETERIFWKTAQQEKNPKVLYFAKPEDAQKKEEQTGCFECEGVPLTEDDKASMVDLLKKNLEKDLLWYPKAPESAPVELKFHPVQPSGGGQRDQSGEKQLFIVEARVKKVPGICFQDKRGPGAFVFAHRDNPALKGKVRLTWDEWLKRHTTTTMQA</sequence>
<name>A0ABD0J822_9CAEN</name>
<dbReference type="EMBL" id="JACVVK020000576">
    <property type="protein sequence ID" value="KAK7465113.1"/>
    <property type="molecule type" value="Genomic_DNA"/>
</dbReference>
<protein>
    <recommendedName>
        <fullName evidence="4">RRM domain-containing protein</fullName>
    </recommendedName>
</protein>
<proteinExistence type="predicted"/>
<keyword evidence="3" id="KW-1185">Reference proteome</keyword>
<evidence type="ECO:0000313" key="3">
    <source>
        <dbReference type="Proteomes" id="UP001519460"/>
    </source>
</evidence>
<comment type="caution">
    <text evidence="2">The sequence shown here is derived from an EMBL/GenBank/DDBJ whole genome shotgun (WGS) entry which is preliminary data.</text>
</comment>
<feature type="region of interest" description="Disordered" evidence="1">
    <location>
        <begin position="35"/>
        <end position="74"/>
    </location>
</feature>